<evidence type="ECO:0000256" key="5">
    <source>
        <dbReference type="ARBA" id="ARBA00022705"/>
    </source>
</evidence>
<evidence type="ECO:0000313" key="17">
    <source>
        <dbReference type="EMBL" id="QGF19381.1"/>
    </source>
</evidence>
<keyword evidence="11" id="KW-0190">Covalent protein-DNA linkage</keyword>
<evidence type="ECO:0000256" key="6">
    <source>
        <dbReference type="ARBA" id="ARBA00022722"/>
    </source>
</evidence>
<proteinExistence type="inferred from homology"/>
<evidence type="ECO:0000256" key="1">
    <source>
        <dbReference type="ARBA" id="ARBA00001936"/>
    </source>
</evidence>
<evidence type="ECO:0000259" key="16">
    <source>
        <dbReference type="PROSITE" id="PS52020"/>
    </source>
</evidence>
<keyword evidence="6" id="KW-0540">Nuclease</keyword>
<dbReference type="GO" id="GO:0003723">
    <property type="term" value="F:RNA binding"/>
    <property type="evidence" value="ECO:0007669"/>
    <property type="project" value="InterPro"/>
</dbReference>
<evidence type="ECO:0000256" key="7">
    <source>
        <dbReference type="ARBA" id="ARBA00022723"/>
    </source>
</evidence>
<dbReference type="Pfam" id="PF02407">
    <property type="entry name" value="Viral_Rep"/>
    <property type="match status" value="1"/>
</dbReference>
<evidence type="ECO:0000256" key="3">
    <source>
        <dbReference type="ARBA" id="ARBA00022679"/>
    </source>
</evidence>
<evidence type="ECO:0000256" key="12">
    <source>
        <dbReference type="ARBA" id="ARBA00023125"/>
    </source>
</evidence>
<keyword evidence="10" id="KW-0378">Hydrolase</keyword>
<evidence type="ECO:0000256" key="14">
    <source>
        <dbReference type="ARBA" id="ARBA00030754"/>
    </source>
</evidence>
<keyword evidence="12" id="KW-0238">DNA-binding</keyword>
<dbReference type="AlphaFoldDB" id="A0A5Q2EYW5"/>
<dbReference type="Gene3D" id="3.40.1310.20">
    <property type="match status" value="1"/>
</dbReference>
<evidence type="ECO:0000256" key="11">
    <source>
        <dbReference type="ARBA" id="ARBA00023124"/>
    </source>
</evidence>
<sequence>MSRSRNWCFTLNNYTSSEFDEILLTGCNYIVVGKEVGEQGTPHLQGFISFSNAMRLSSVKKIHKTAHWEIAKGSPQQNRDYCIKEGDFTEVGTIPMDQKAKGDSEKDRWAHIIKLSEAGDFDTLKSEYPEVYGPKLRCLEAINKKRPRDLSIIDGDMEHEWIVGQTGCGKTRSATDRYPDAYIKEPTSIWWDGYNGEQVVIIDDFDKFQVKQGGDMKRWLDRYPFQAQFKGGMEKIRPRKVIVTSQYHPHEIWDDEKTVDAIMRRVTVTDMPLGDSFVTTIPTVLGCSFVNSFKPINS</sequence>
<dbReference type="GO" id="GO:0016787">
    <property type="term" value="F:hydrolase activity"/>
    <property type="evidence" value="ECO:0007669"/>
    <property type="project" value="UniProtKB-KW"/>
</dbReference>
<keyword evidence="13" id="KW-0511">Multifunctional enzyme</keyword>
<comment type="cofactor">
    <cofactor evidence="1">
        <name>Mn(2+)</name>
        <dbReference type="ChEBI" id="CHEBI:29035"/>
    </cofactor>
</comment>
<dbReference type="GO" id="GO:0003677">
    <property type="term" value="F:DNA binding"/>
    <property type="evidence" value="ECO:0007669"/>
    <property type="project" value="UniProtKB-KW"/>
</dbReference>
<keyword evidence="8" id="KW-0547">Nucleotide-binding</keyword>
<accession>A0A5Q2EYW5</accession>
<keyword evidence="7" id="KW-0479">Metal-binding</keyword>
<evidence type="ECO:0000256" key="10">
    <source>
        <dbReference type="ARBA" id="ARBA00022801"/>
    </source>
</evidence>
<evidence type="ECO:0000256" key="13">
    <source>
        <dbReference type="ARBA" id="ARBA00023268"/>
    </source>
</evidence>
<dbReference type="InterPro" id="IPR000605">
    <property type="entry name" value="Helicase_SF3_ssDNA/RNA_vir"/>
</dbReference>
<dbReference type="GO" id="GO:0006260">
    <property type="term" value="P:DNA replication"/>
    <property type="evidence" value="ECO:0007669"/>
    <property type="project" value="UniProtKB-KW"/>
</dbReference>
<keyword evidence="3" id="KW-0808">Transferase</keyword>
<dbReference type="PROSITE" id="PS52020">
    <property type="entry name" value="CRESS_DNA_REP"/>
    <property type="match status" value="1"/>
</dbReference>
<reference evidence="17" key="1">
    <citation type="journal article" date="2019" name="Viruses">
        <title>Single-stranded DNA viruses in Antarctic cryoconite holes.</title>
        <authorList>
            <person name="Sommers P."/>
            <person name="Fontenele R.S."/>
            <person name="Kringen T."/>
            <person name="Kaberger S."/>
            <person name="Porazinska D.L."/>
            <person name="Darcy J.L."/>
            <person name="Schmidt S.K."/>
            <person name="Varsani A."/>
        </authorList>
    </citation>
    <scope>NUCLEOTIDE SEQUENCE</scope>
    <source>
        <strain evidence="17">COCH21_V_94</strain>
    </source>
</reference>
<comment type="similarity">
    <text evidence="2">Belongs to the nanoviruses/circoviruses replication-associated protein family.</text>
</comment>
<dbReference type="GO" id="GO:0016779">
    <property type="term" value="F:nucleotidyltransferase activity"/>
    <property type="evidence" value="ECO:0007669"/>
    <property type="project" value="UniProtKB-KW"/>
</dbReference>
<evidence type="ECO:0000256" key="15">
    <source>
        <dbReference type="ARBA" id="ARBA00032243"/>
    </source>
</evidence>
<dbReference type="InterPro" id="IPR049912">
    <property type="entry name" value="CRESS_DNA_REP"/>
</dbReference>
<keyword evidence="4" id="KW-0548">Nucleotidyltransferase</keyword>
<evidence type="ECO:0000256" key="4">
    <source>
        <dbReference type="ARBA" id="ARBA00022695"/>
    </source>
</evidence>
<evidence type="ECO:0000256" key="2">
    <source>
        <dbReference type="ARBA" id="ARBA00008545"/>
    </source>
</evidence>
<gene>
    <name evidence="17" type="primary">rep</name>
</gene>
<dbReference type="GO" id="GO:0003724">
    <property type="term" value="F:RNA helicase activity"/>
    <property type="evidence" value="ECO:0007669"/>
    <property type="project" value="InterPro"/>
</dbReference>
<dbReference type="Pfam" id="PF00910">
    <property type="entry name" value="RNA_helicase"/>
    <property type="match status" value="1"/>
</dbReference>
<keyword evidence="9" id="KW-0255">Endonuclease</keyword>
<dbReference type="GO" id="GO:0000166">
    <property type="term" value="F:nucleotide binding"/>
    <property type="evidence" value="ECO:0007669"/>
    <property type="project" value="UniProtKB-KW"/>
</dbReference>
<dbReference type="EMBL" id="MN328284">
    <property type="protein sequence ID" value="QGF19381.1"/>
    <property type="molecule type" value="Genomic_DNA"/>
</dbReference>
<dbReference type="SUPFAM" id="SSF52540">
    <property type="entry name" value="P-loop containing nucleoside triphosphate hydrolases"/>
    <property type="match status" value="1"/>
</dbReference>
<dbReference type="InterPro" id="IPR027417">
    <property type="entry name" value="P-loop_NTPase"/>
</dbReference>
<feature type="domain" description="CRESS-DNA virus Rep endonuclease" evidence="16">
    <location>
        <begin position="1"/>
        <end position="94"/>
    </location>
</feature>
<organism evidence="17">
    <name type="scientific">Antarctic circular DNA molecule</name>
    <dbReference type="NCBI Taxonomy" id="2664238"/>
    <lineage>
        <taxon>unclassified sequences</taxon>
    </lineage>
</organism>
<evidence type="ECO:0000256" key="9">
    <source>
        <dbReference type="ARBA" id="ARBA00022759"/>
    </source>
</evidence>
<protein>
    <recommendedName>
        <fullName evidence="14">ATP-dependent helicase Rep</fullName>
    </recommendedName>
    <alternativeName>
        <fullName evidence="15">RepP</fullName>
    </alternativeName>
</protein>
<name>A0A5Q2EYW5_9ZZZZ</name>
<evidence type="ECO:0000256" key="8">
    <source>
        <dbReference type="ARBA" id="ARBA00022741"/>
    </source>
</evidence>
<dbReference type="GO" id="GO:0046872">
    <property type="term" value="F:metal ion binding"/>
    <property type="evidence" value="ECO:0007669"/>
    <property type="project" value="UniProtKB-KW"/>
</dbReference>
<dbReference type="GO" id="GO:0004519">
    <property type="term" value="F:endonuclease activity"/>
    <property type="evidence" value="ECO:0007669"/>
    <property type="project" value="UniProtKB-KW"/>
</dbReference>
<keyword evidence="5" id="KW-0235">DNA replication</keyword>